<keyword evidence="3" id="KW-0964">Secreted</keyword>
<evidence type="ECO:0000313" key="8">
    <source>
        <dbReference type="EMBL" id="RLN60560.1"/>
    </source>
</evidence>
<keyword evidence="5" id="KW-1015">Disulfide bond</keyword>
<evidence type="ECO:0000256" key="6">
    <source>
        <dbReference type="SAM" id="MobiDB-lite"/>
    </source>
</evidence>
<evidence type="ECO:0000313" key="9">
    <source>
        <dbReference type="EMBL" id="RLN70368.1"/>
    </source>
</evidence>
<sequence length="431" mass="46186">MKSFAVVAAALATLSSHVGAATCSSTVLSALLTNQYIEQCSSDSGYVFTAATIPSQETIELMCASSACRSLLADAQALDLTECTLPVGDNINLLADLVDYVPPRCPSASGSAATGSSTSTTTSVGSTSTDTTAGSTSTGTTVGSTTSSGSNSESVTVPADSTSSTAHSRLCGDQRTAHIDKQEMRKATLAKIIHNWLPPDTNWPDDPNVRLEGGRTVLMVVSTVPPPQLAVKLIDFVCHQHTIDFWARDTHRRHVIMDACHSGVHPSVLRRLVKWARKTRLKVIVPMSRRDSDGRDAMQLAIQGGHGVLASCLLGGTDPIAYVDILCKHWPLEVLELAIESGNEQCVRDLLVNKRVVHDLQPGVAARLNSNMRWEQRHIPAKRLFNVFTCVGAAVRCDLPQMVSAIYEINPKETRQAACCVLSCFFGTGNI</sequence>
<dbReference type="Pfam" id="PF00964">
    <property type="entry name" value="Elicitin"/>
    <property type="match status" value="1"/>
</dbReference>
<reference evidence="10 11" key="1">
    <citation type="submission" date="2018-07" db="EMBL/GenBank/DDBJ databases">
        <title>Genome sequencing of oomycete isolates from Chile give support for New Zealand origin for Phytophthora kernoviae and make available the first Nothophytophthora sp. genome.</title>
        <authorList>
            <person name="Studholme D.J."/>
            <person name="Sanfuentes E."/>
            <person name="Panda P."/>
            <person name="Hill R."/>
            <person name="Sambles C."/>
            <person name="Grant M."/>
            <person name="Williams N.M."/>
            <person name="Mcdougal R.L."/>
        </authorList>
    </citation>
    <scope>NUCLEOTIDE SEQUENCE [LARGE SCALE GENOMIC DNA]</scope>
    <source>
        <strain evidence="8">Chile6</strain>
        <strain evidence="9">Chile7</strain>
    </source>
</reference>
<feature type="signal peptide" evidence="7">
    <location>
        <begin position="1"/>
        <end position="20"/>
    </location>
</feature>
<dbReference type="SUPFAM" id="SSF48647">
    <property type="entry name" value="Fungal elicitin"/>
    <property type="match status" value="1"/>
</dbReference>
<evidence type="ECO:0000313" key="11">
    <source>
        <dbReference type="Proteomes" id="UP000284657"/>
    </source>
</evidence>
<evidence type="ECO:0000256" key="7">
    <source>
        <dbReference type="SAM" id="SignalP"/>
    </source>
</evidence>
<organism evidence="8 10">
    <name type="scientific">Phytophthora kernoviae</name>
    <dbReference type="NCBI Taxonomy" id="325452"/>
    <lineage>
        <taxon>Eukaryota</taxon>
        <taxon>Sar</taxon>
        <taxon>Stramenopiles</taxon>
        <taxon>Oomycota</taxon>
        <taxon>Peronosporomycetes</taxon>
        <taxon>Peronosporales</taxon>
        <taxon>Peronosporaceae</taxon>
        <taxon>Phytophthora</taxon>
    </lineage>
</organism>
<keyword evidence="4" id="KW-0928">Hypersensitive response elicitation</keyword>
<feature type="chain" id="PRO_5036082235" description="Elicitin" evidence="7">
    <location>
        <begin position="21"/>
        <end position="431"/>
    </location>
</feature>
<evidence type="ECO:0000256" key="3">
    <source>
        <dbReference type="ARBA" id="ARBA00022525"/>
    </source>
</evidence>
<name>A0A3F2RMJ0_9STRA</name>
<dbReference type="Gene3D" id="1.25.40.20">
    <property type="entry name" value="Ankyrin repeat-containing domain"/>
    <property type="match status" value="1"/>
</dbReference>
<evidence type="ECO:0000256" key="2">
    <source>
        <dbReference type="ARBA" id="ARBA00009544"/>
    </source>
</evidence>
<dbReference type="EMBL" id="MBDO02000185">
    <property type="protein sequence ID" value="RLN60560.1"/>
    <property type="molecule type" value="Genomic_DNA"/>
</dbReference>
<evidence type="ECO:0008006" key="12">
    <source>
        <dbReference type="Google" id="ProtNLM"/>
    </source>
</evidence>
<dbReference type="Proteomes" id="UP000284657">
    <property type="component" value="Unassembled WGS sequence"/>
</dbReference>
<evidence type="ECO:0000256" key="4">
    <source>
        <dbReference type="ARBA" id="ARBA00022978"/>
    </source>
</evidence>
<dbReference type="OrthoDB" id="88820at2759"/>
<dbReference type="InterPro" id="IPR036470">
    <property type="entry name" value="Elicitin_sf"/>
</dbReference>
<accession>A0A3F2RMJ0</accession>
<evidence type="ECO:0000256" key="1">
    <source>
        <dbReference type="ARBA" id="ARBA00004613"/>
    </source>
</evidence>
<dbReference type="GO" id="GO:0052040">
    <property type="term" value="P:symbiont-mediated perturbation of host programmed cell death"/>
    <property type="evidence" value="ECO:0007669"/>
    <property type="project" value="UniProtKB-KW"/>
</dbReference>
<dbReference type="EMBL" id="MBAD02000251">
    <property type="protein sequence ID" value="RLN70368.1"/>
    <property type="molecule type" value="Genomic_DNA"/>
</dbReference>
<protein>
    <recommendedName>
        <fullName evidence="12">Elicitin</fullName>
    </recommendedName>
</protein>
<feature type="compositionally biased region" description="Low complexity" evidence="6">
    <location>
        <begin position="108"/>
        <end position="157"/>
    </location>
</feature>
<evidence type="ECO:0000313" key="10">
    <source>
        <dbReference type="Proteomes" id="UP000277300"/>
    </source>
</evidence>
<proteinExistence type="inferred from homology"/>
<dbReference type="InterPro" id="IPR002200">
    <property type="entry name" value="Elicitin"/>
</dbReference>
<dbReference type="SUPFAM" id="SSF48403">
    <property type="entry name" value="Ankyrin repeat"/>
    <property type="match status" value="1"/>
</dbReference>
<comment type="similarity">
    <text evidence="2">Belongs to the elicitin family.</text>
</comment>
<feature type="region of interest" description="Disordered" evidence="6">
    <location>
        <begin position="108"/>
        <end position="178"/>
    </location>
</feature>
<comment type="caution">
    <text evidence="8">The sequence shown here is derived from an EMBL/GenBank/DDBJ whole genome shotgun (WGS) entry which is preliminary data.</text>
</comment>
<evidence type="ECO:0000256" key="5">
    <source>
        <dbReference type="ARBA" id="ARBA00023157"/>
    </source>
</evidence>
<dbReference type="SMART" id="SM01187">
    <property type="entry name" value="Elicitin"/>
    <property type="match status" value="1"/>
</dbReference>
<gene>
    <name evidence="9" type="ORF">BBJ29_007690</name>
    <name evidence="8" type="ORF">BBP00_00005913</name>
</gene>
<comment type="subcellular location">
    <subcellularLocation>
        <location evidence="1">Secreted</location>
    </subcellularLocation>
</comment>
<dbReference type="GO" id="GO:0005576">
    <property type="term" value="C:extracellular region"/>
    <property type="evidence" value="ECO:0007669"/>
    <property type="project" value="UniProtKB-SubCell"/>
</dbReference>
<dbReference type="Proteomes" id="UP000277300">
    <property type="component" value="Unassembled WGS sequence"/>
</dbReference>
<keyword evidence="7" id="KW-0732">Signal</keyword>
<dbReference type="Gene3D" id="1.10.239.10">
    <property type="entry name" value="Elicitin domain"/>
    <property type="match status" value="1"/>
</dbReference>
<dbReference type="InterPro" id="IPR036770">
    <property type="entry name" value="Ankyrin_rpt-contain_sf"/>
</dbReference>
<dbReference type="AlphaFoldDB" id="A0A3F2RMJ0"/>